<accession>A0A939T189</accession>
<feature type="transmembrane region" description="Helical" evidence="2">
    <location>
        <begin position="143"/>
        <end position="169"/>
    </location>
</feature>
<gene>
    <name evidence="3" type="ORF">J4573_08040</name>
</gene>
<evidence type="ECO:0000256" key="1">
    <source>
        <dbReference type="SAM" id="MobiDB-lite"/>
    </source>
</evidence>
<evidence type="ECO:0000256" key="2">
    <source>
        <dbReference type="SAM" id="Phobius"/>
    </source>
</evidence>
<feature type="transmembrane region" description="Helical" evidence="2">
    <location>
        <begin position="221"/>
        <end position="242"/>
    </location>
</feature>
<feature type="compositionally biased region" description="Pro residues" evidence="1">
    <location>
        <begin position="404"/>
        <end position="414"/>
    </location>
</feature>
<feature type="transmembrane region" description="Helical" evidence="2">
    <location>
        <begin position="91"/>
        <end position="122"/>
    </location>
</feature>
<dbReference type="RefSeq" id="WP_208254637.1">
    <property type="nucleotide sequence ID" value="NZ_JAGEOJ010000003.1"/>
</dbReference>
<feature type="transmembrane region" description="Helical" evidence="2">
    <location>
        <begin position="314"/>
        <end position="332"/>
    </location>
</feature>
<keyword evidence="2" id="KW-0812">Transmembrane</keyword>
<keyword evidence="4" id="KW-1185">Reference proteome</keyword>
<name>A0A939T189_9ACTN</name>
<dbReference type="EMBL" id="JAGEOJ010000003">
    <property type="protein sequence ID" value="MBO2447036.1"/>
    <property type="molecule type" value="Genomic_DNA"/>
</dbReference>
<organism evidence="3 4">
    <name type="scientific">Actinomadura barringtoniae</name>
    <dbReference type="NCBI Taxonomy" id="1427535"/>
    <lineage>
        <taxon>Bacteria</taxon>
        <taxon>Bacillati</taxon>
        <taxon>Actinomycetota</taxon>
        <taxon>Actinomycetes</taxon>
        <taxon>Streptosporangiales</taxon>
        <taxon>Thermomonosporaceae</taxon>
        <taxon>Actinomadura</taxon>
    </lineage>
</organism>
<reference evidence="3" key="1">
    <citation type="submission" date="2021-03" db="EMBL/GenBank/DDBJ databases">
        <authorList>
            <person name="Kanchanasin P."/>
            <person name="Saeng-In P."/>
            <person name="Phongsopitanun W."/>
            <person name="Yuki M."/>
            <person name="Kudo T."/>
            <person name="Ohkuma M."/>
            <person name="Tanasupawat S."/>
        </authorList>
    </citation>
    <scope>NUCLEOTIDE SEQUENCE</scope>
    <source>
        <strain evidence="3">GKU 128</strain>
    </source>
</reference>
<sequence length="421" mass="45853">MDQPIFTALLLIAGFGLAIAAQRRSWQPSLRVTLATGLAFRVVLLVLAATSAWQPVDFLEGFKPAGEAVLHGQDPVLSTDGSWHFLPMVPYFYALGLSVGLPWVVAGRLCTFIADMVLIVLVGKLAGPARGRMRRFQYACNPIALMVSIIHAQVEPVALAFLVGAYVVAMPARDRAGDGRAAIIRAVSVGALFGLSLSAKSWPIVLLPVVLSMLPTWRLRLYGLIAAGAVPLAFLATLPLFVKSSWQSIINVAQYVGGVRPIVGEWGWTALLTGGNWDLVPAYSRIGQIVLYASLGVVAWMWRRGNRLDMTTAMLLAFMIVTPRMGAQYLLWFTPFLVARPTRWSQWAIGVSAVWAGIGYLALTQLGETDWWIAHSWWARASILVIPFLALAMPWDRRQSSSEPKPPPEAPSTPEPAMTAG</sequence>
<dbReference type="AlphaFoldDB" id="A0A939T189"/>
<feature type="transmembrane region" description="Helical" evidence="2">
    <location>
        <begin position="6"/>
        <end position="22"/>
    </location>
</feature>
<feature type="region of interest" description="Disordered" evidence="1">
    <location>
        <begin position="398"/>
        <end position="421"/>
    </location>
</feature>
<feature type="transmembrane region" description="Helical" evidence="2">
    <location>
        <begin position="375"/>
        <end position="395"/>
    </location>
</feature>
<feature type="transmembrane region" description="Helical" evidence="2">
    <location>
        <begin position="34"/>
        <end position="53"/>
    </location>
</feature>
<proteinExistence type="predicted"/>
<feature type="transmembrane region" description="Helical" evidence="2">
    <location>
        <begin position="282"/>
        <end position="302"/>
    </location>
</feature>
<evidence type="ECO:0000313" key="3">
    <source>
        <dbReference type="EMBL" id="MBO2447036.1"/>
    </source>
</evidence>
<feature type="transmembrane region" description="Helical" evidence="2">
    <location>
        <begin position="189"/>
        <end position="214"/>
    </location>
</feature>
<keyword evidence="2" id="KW-0472">Membrane</keyword>
<protein>
    <recommendedName>
        <fullName evidence="5">DUF2029 domain-containing protein</fullName>
    </recommendedName>
</protein>
<dbReference type="Proteomes" id="UP000669179">
    <property type="component" value="Unassembled WGS sequence"/>
</dbReference>
<evidence type="ECO:0000313" key="4">
    <source>
        <dbReference type="Proteomes" id="UP000669179"/>
    </source>
</evidence>
<feature type="transmembrane region" description="Helical" evidence="2">
    <location>
        <begin position="344"/>
        <end position="363"/>
    </location>
</feature>
<evidence type="ECO:0008006" key="5">
    <source>
        <dbReference type="Google" id="ProtNLM"/>
    </source>
</evidence>
<comment type="caution">
    <text evidence="3">The sequence shown here is derived from an EMBL/GenBank/DDBJ whole genome shotgun (WGS) entry which is preliminary data.</text>
</comment>
<keyword evidence="2" id="KW-1133">Transmembrane helix</keyword>